<keyword evidence="3" id="KW-1185">Reference proteome</keyword>
<reference evidence="3" key="1">
    <citation type="journal article" date="2014" name="Proc. Natl. Acad. Sci. U.S.A.">
        <title>Extensive sampling of basidiomycete genomes demonstrates inadequacy of the white-rot/brown-rot paradigm for wood decay fungi.</title>
        <authorList>
            <person name="Riley R."/>
            <person name="Salamov A.A."/>
            <person name="Brown D.W."/>
            <person name="Nagy L.G."/>
            <person name="Floudas D."/>
            <person name="Held B.W."/>
            <person name="Levasseur A."/>
            <person name="Lombard V."/>
            <person name="Morin E."/>
            <person name="Otillar R."/>
            <person name="Lindquist E.A."/>
            <person name="Sun H."/>
            <person name="LaButti K.M."/>
            <person name="Schmutz J."/>
            <person name="Jabbour D."/>
            <person name="Luo H."/>
            <person name="Baker S.E."/>
            <person name="Pisabarro A.G."/>
            <person name="Walton J.D."/>
            <person name="Blanchette R.A."/>
            <person name="Henrissat B."/>
            <person name="Martin F."/>
            <person name="Cullen D."/>
            <person name="Hibbett D.S."/>
            <person name="Grigoriev I.V."/>
        </authorList>
    </citation>
    <scope>NUCLEOTIDE SEQUENCE [LARGE SCALE GENOMIC DNA]</scope>
    <source>
        <strain evidence="3">MUCL 33604</strain>
    </source>
</reference>
<name>A0A067Q2E2_9AGAM</name>
<evidence type="ECO:0000256" key="1">
    <source>
        <dbReference type="SAM" id="MobiDB-lite"/>
    </source>
</evidence>
<dbReference type="Proteomes" id="UP000027265">
    <property type="component" value="Unassembled WGS sequence"/>
</dbReference>
<dbReference type="InParanoid" id="A0A067Q2E2"/>
<evidence type="ECO:0000313" key="3">
    <source>
        <dbReference type="Proteomes" id="UP000027265"/>
    </source>
</evidence>
<accession>A0A067Q2E2</accession>
<feature type="region of interest" description="Disordered" evidence="1">
    <location>
        <begin position="1"/>
        <end position="21"/>
    </location>
</feature>
<gene>
    <name evidence="2" type="ORF">JAAARDRAFT_35347</name>
</gene>
<dbReference type="EMBL" id="KL197719">
    <property type="protein sequence ID" value="KDQ57657.1"/>
    <property type="molecule type" value="Genomic_DNA"/>
</dbReference>
<evidence type="ECO:0000313" key="2">
    <source>
        <dbReference type="EMBL" id="KDQ57657.1"/>
    </source>
</evidence>
<dbReference type="AlphaFoldDB" id="A0A067Q2E2"/>
<protein>
    <submittedName>
        <fullName evidence="2">Uncharacterized protein</fullName>
    </submittedName>
</protein>
<proteinExistence type="predicted"/>
<dbReference type="HOGENOM" id="CLU_2831518_0_0_1"/>
<sequence>MAWHVEPAVNPRTPKAKPREADAYARGQIPDSGHCLHRTCGSPLSQQHLYDGLLFRYSGVSERHKR</sequence>
<organism evidence="2 3">
    <name type="scientific">Jaapia argillacea MUCL 33604</name>
    <dbReference type="NCBI Taxonomy" id="933084"/>
    <lineage>
        <taxon>Eukaryota</taxon>
        <taxon>Fungi</taxon>
        <taxon>Dikarya</taxon>
        <taxon>Basidiomycota</taxon>
        <taxon>Agaricomycotina</taxon>
        <taxon>Agaricomycetes</taxon>
        <taxon>Agaricomycetidae</taxon>
        <taxon>Jaapiales</taxon>
        <taxon>Jaapiaceae</taxon>
        <taxon>Jaapia</taxon>
    </lineage>
</organism>